<keyword evidence="3" id="KW-1185">Reference proteome</keyword>
<dbReference type="SUPFAM" id="SSF75304">
    <property type="entry name" value="Amidase signature (AS) enzymes"/>
    <property type="match status" value="1"/>
</dbReference>
<evidence type="ECO:0000313" key="3">
    <source>
        <dbReference type="Proteomes" id="UP000294558"/>
    </source>
</evidence>
<comment type="caution">
    <text evidence="2">The sequence shown here is derived from an EMBL/GenBank/DDBJ whole genome shotgun (WGS) entry which is preliminary data.</text>
</comment>
<dbReference type="PANTHER" id="PTHR46310:SF7">
    <property type="entry name" value="AMIDASE 1"/>
    <property type="match status" value="1"/>
</dbReference>
<dbReference type="Gene3D" id="3.90.1300.10">
    <property type="entry name" value="Amidase signature (AS) domain"/>
    <property type="match status" value="1"/>
</dbReference>
<dbReference type="EMBL" id="SOAU01000001">
    <property type="protein sequence ID" value="TDT16896.1"/>
    <property type="molecule type" value="Genomic_DNA"/>
</dbReference>
<protein>
    <submittedName>
        <fullName evidence="2">Amidase</fullName>
    </submittedName>
</protein>
<dbReference type="InterPro" id="IPR036928">
    <property type="entry name" value="AS_sf"/>
</dbReference>
<accession>A0A4R7I2N1</accession>
<gene>
    <name evidence="2" type="ORF">BDK89_2497</name>
</gene>
<dbReference type="Proteomes" id="UP000294558">
    <property type="component" value="Unassembled WGS sequence"/>
</dbReference>
<evidence type="ECO:0000259" key="1">
    <source>
        <dbReference type="Pfam" id="PF01425"/>
    </source>
</evidence>
<dbReference type="RefSeq" id="WP_166657555.1">
    <property type="nucleotide sequence ID" value="NZ_SOAU01000001.1"/>
</dbReference>
<organism evidence="2 3">
    <name type="scientific">Ilumatobacter fluminis</name>
    <dbReference type="NCBI Taxonomy" id="467091"/>
    <lineage>
        <taxon>Bacteria</taxon>
        <taxon>Bacillati</taxon>
        <taxon>Actinomycetota</taxon>
        <taxon>Acidimicrobiia</taxon>
        <taxon>Acidimicrobiales</taxon>
        <taxon>Ilumatobacteraceae</taxon>
        <taxon>Ilumatobacter</taxon>
    </lineage>
</organism>
<evidence type="ECO:0000313" key="2">
    <source>
        <dbReference type="EMBL" id="TDT16896.1"/>
    </source>
</evidence>
<dbReference type="Pfam" id="PF01425">
    <property type="entry name" value="Amidase"/>
    <property type="match status" value="2"/>
</dbReference>
<dbReference type="NCBIfam" id="NF006169">
    <property type="entry name" value="PRK08310.1"/>
    <property type="match status" value="1"/>
</dbReference>
<dbReference type="PANTHER" id="PTHR46310">
    <property type="entry name" value="AMIDASE 1"/>
    <property type="match status" value="1"/>
</dbReference>
<reference evidence="2 3" key="1">
    <citation type="submission" date="2019-03" db="EMBL/GenBank/DDBJ databases">
        <title>Sequencing the genomes of 1000 actinobacteria strains.</title>
        <authorList>
            <person name="Klenk H.-P."/>
        </authorList>
    </citation>
    <scope>NUCLEOTIDE SEQUENCE [LARGE SCALE GENOMIC DNA]</scope>
    <source>
        <strain evidence="2 3">DSM 18936</strain>
    </source>
</reference>
<feature type="domain" description="Amidase" evidence="1">
    <location>
        <begin position="263"/>
        <end position="377"/>
    </location>
</feature>
<proteinExistence type="predicted"/>
<dbReference type="AlphaFoldDB" id="A0A4R7I2N1"/>
<name>A0A4R7I2N1_9ACTN</name>
<feature type="domain" description="Amidase" evidence="1">
    <location>
        <begin position="18"/>
        <end position="192"/>
    </location>
</feature>
<sequence length="391" mass="39599">MVDHVGAFVGDPDLMVPGAPSGPLSGTTLGVKDLFDIEGAVTGAGNPTWAATHPPATSTAPAVRRLVDAGASVVGKTVTDELAFSLSGTNVHHGTPTNVAAPDRIPGGSSAGSASAIAAGLVDLALGTDTAGSIRVPASYCGIAGWRSTHGSIPMDGVVPLAPSYDTVGLFARDLSLLAIAASALLGERDATAPPTSVRWLAECVGDVEPAVADAVARRLSPWVDPADAVDLGIGLDVALGAQRTRQTWEAWQAHGRWIDEHDPGFGPGVAARFRAGSEVVEDDVERADVVAAEVRRRMRDLLGTSVLAVPAAAGPPPPIDAGADRTLHEQRRASTLRLTCTAGLAGAPVVVIPGASIDGLPVGVALIGPPGSDVGLIELAADLYAESEVR</sequence>
<dbReference type="InterPro" id="IPR023631">
    <property type="entry name" value="Amidase_dom"/>
</dbReference>